<dbReference type="OrthoDB" id="5153238at2759"/>
<dbReference type="EMBL" id="GL698505">
    <property type="protein sequence ID" value="EFY88947.1"/>
    <property type="molecule type" value="Genomic_DNA"/>
</dbReference>
<dbReference type="PANTHER" id="PTHR31001">
    <property type="entry name" value="UNCHARACTERIZED TRANSCRIPTIONAL REGULATORY PROTEIN"/>
    <property type="match status" value="1"/>
</dbReference>
<dbReference type="InterPro" id="IPR050613">
    <property type="entry name" value="Sec_Metabolite_Reg"/>
</dbReference>
<dbReference type="AlphaFoldDB" id="E9E572"/>
<feature type="region of interest" description="Disordered" evidence="3">
    <location>
        <begin position="47"/>
        <end position="74"/>
    </location>
</feature>
<dbReference type="GO" id="GO:0008270">
    <property type="term" value="F:zinc ion binding"/>
    <property type="evidence" value="ECO:0007669"/>
    <property type="project" value="InterPro"/>
</dbReference>
<dbReference type="GO" id="GO:0005634">
    <property type="term" value="C:nucleus"/>
    <property type="evidence" value="ECO:0007669"/>
    <property type="project" value="UniProtKB-SubCell"/>
</dbReference>
<dbReference type="HOGENOM" id="CLU_013260_4_0_1"/>
<keyword evidence="2" id="KW-0539">Nucleus</keyword>
<gene>
    <name evidence="5" type="ORF">MAC_05041</name>
</gene>
<evidence type="ECO:0000259" key="4">
    <source>
        <dbReference type="Pfam" id="PF04082"/>
    </source>
</evidence>
<dbReference type="Pfam" id="PF04082">
    <property type="entry name" value="Fungal_trans"/>
    <property type="match status" value="1"/>
</dbReference>
<dbReference type="GO" id="GO:0003677">
    <property type="term" value="F:DNA binding"/>
    <property type="evidence" value="ECO:0007669"/>
    <property type="project" value="InterPro"/>
</dbReference>
<dbReference type="STRING" id="655827.E9E572"/>
<evidence type="ECO:0000313" key="5">
    <source>
        <dbReference type="EMBL" id="EFY88947.1"/>
    </source>
</evidence>
<feature type="region of interest" description="Disordered" evidence="3">
    <location>
        <begin position="1"/>
        <end position="34"/>
    </location>
</feature>
<proteinExistence type="predicted"/>
<dbReference type="CDD" id="cd12148">
    <property type="entry name" value="fungal_TF_MHR"/>
    <property type="match status" value="1"/>
</dbReference>
<protein>
    <submittedName>
        <fullName evidence="5">C6 zinc finger domain-containing protein</fullName>
    </submittedName>
</protein>
<dbReference type="PANTHER" id="PTHR31001:SF90">
    <property type="entry name" value="CENTROMERE DNA-BINDING PROTEIN COMPLEX CBF3 SUBUNIT B"/>
    <property type="match status" value="1"/>
</dbReference>
<organism evidence="6">
    <name type="scientific">Metarhizium acridum (strain CQMa 102)</name>
    <dbReference type="NCBI Taxonomy" id="655827"/>
    <lineage>
        <taxon>Eukaryota</taxon>
        <taxon>Fungi</taxon>
        <taxon>Dikarya</taxon>
        <taxon>Ascomycota</taxon>
        <taxon>Pezizomycotina</taxon>
        <taxon>Sordariomycetes</taxon>
        <taxon>Hypocreomycetidae</taxon>
        <taxon>Hypocreales</taxon>
        <taxon>Clavicipitaceae</taxon>
        <taxon>Metarhizium</taxon>
    </lineage>
</organism>
<accession>E9E572</accession>
<comment type="subcellular location">
    <subcellularLocation>
        <location evidence="1">Nucleus</location>
    </subcellularLocation>
</comment>
<evidence type="ECO:0000256" key="1">
    <source>
        <dbReference type="ARBA" id="ARBA00004123"/>
    </source>
</evidence>
<dbReference type="InParanoid" id="E9E572"/>
<dbReference type="InterPro" id="IPR007219">
    <property type="entry name" value="XnlR_reg_dom"/>
</dbReference>
<dbReference type="OMA" id="AWQQPAS"/>
<evidence type="ECO:0000256" key="3">
    <source>
        <dbReference type="SAM" id="MobiDB-lite"/>
    </source>
</evidence>
<feature type="domain" description="Xylanolytic transcriptional activator regulatory" evidence="4">
    <location>
        <begin position="159"/>
        <end position="336"/>
    </location>
</feature>
<dbReference type="GO" id="GO:0006351">
    <property type="term" value="P:DNA-templated transcription"/>
    <property type="evidence" value="ECO:0007669"/>
    <property type="project" value="InterPro"/>
</dbReference>
<reference evidence="5 6" key="1">
    <citation type="journal article" date="2011" name="PLoS Genet.">
        <title>Genome sequencing and comparative transcriptomics of the model entomopathogenic fungi Metarhizium anisopliae and M. acridum.</title>
        <authorList>
            <person name="Gao Q."/>
            <person name="Jin K."/>
            <person name="Ying S.H."/>
            <person name="Zhang Y."/>
            <person name="Xiao G."/>
            <person name="Shang Y."/>
            <person name="Duan Z."/>
            <person name="Hu X."/>
            <person name="Xie X.Q."/>
            <person name="Zhou G."/>
            <person name="Peng G."/>
            <person name="Luo Z."/>
            <person name="Huang W."/>
            <person name="Wang B."/>
            <person name="Fang W."/>
            <person name="Wang S."/>
            <person name="Zhong Y."/>
            <person name="Ma L.J."/>
            <person name="St Leger R.J."/>
            <person name="Zhao G.P."/>
            <person name="Pei Y."/>
            <person name="Feng M.G."/>
            <person name="Xia Y."/>
            <person name="Wang C."/>
        </authorList>
    </citation>
    <scope>NUCLEOTIDE SEQUENCE [LARGE SCALE GENOMIC DNA]</scope>
    <source>
        <strain evidence="5 6">CQMa 102</strain>
    </source>
</reference>
<evidence type="ECO:0000256" key="2">
    <source>
        <dbReference type="ARBA" id="ARBA00023242"/>
    </source>
</evidence>
<dbReference type="Proteomes" id="UP000002499">
    <property type="component" value="Unassembled WGS sequence"/>
</dbReference>
<sequence length="599" mass="66916">MLHVRRNIAIPQHGNDRLQPRRNSQNPDDDALKGEANGMWAHLEEVSSTPRANTEELGQGGSATSTSLRGNPPSGGEDIGALIVQLPNIYTARLLLQHYIQTVDILHRELHAPSTRALLETTYTQLSNSHPIPREVLALFFGIFSSSAFHICSGHSHSHSRCKELQSTTALHETWMNIALDLLLQKGLIVSRTVLSLQALCIIIYLILDSEGQTPTYNTLRGIAHTKALQMKLHLLDAGNKLPDEDVIQVEIKRRLWWCLACTDWAVATVPGPQEGTYSFNPKQFGVKYPLNLDDEDLRPGMGPVEGRPAHEPTSMSFFIEKIRFAELSRDVLDSIQESQVSIHPSSHDLAIQSSNRYQAFIDEMPWFLRPGEDTGDQMTTLLEHRPYIFRQKYVLLHGIYSRMGRLHRPFIARSMYEPRFASSRAVAINCAKQQVKLYRATEPGDLCPYVRSHSIDQHVFGGLVLLAVDIMANKNESGVESRVRELMETAAMIKRKQQAFNPSNVTVVVAIDKLIDVLQTMGAAEGEGDQQAGLEADKTITRTAGPVCRPMSCENAEARGFDPGNMFLPTFVNQDMEELWEELLSGVSSENAFNALCM</sequence>
<dbReference type="eggNOG" id="ENOG502SKKR">
    <property type="taxonomic scope" value="Eukaryota"/>
</dbReference>
<name>E9E572_METAQ</name>
<keyword evidence="6" id="KW-1185">Reference proteome</keyword>
<evidence type="ECO:0000313" key="6">
    <source>
        <dbReference type="Proteomes" id="UP000002499"/>
    </source>
</evidence>